<dbReference type="OrthoDB" id="9132916at2"/>
<dbReference type="PANTHER" id="PTHR35024">
    <property type="entry name" value="HYPOTHETICAL CYTOSOLIC PROTEIN"/>
    <property type="match status" value="1"/>
</dbReference>
<accession>A0A229FUB6</accession>
<reference evidence="3 4" key="1">
    <citation type="submission" date="2017-06" db="EMBL/GenBank/DDBJ databases">
        <title>Reclassification of a Polynucleobacter cosmopolitanus strain isolated from tropical Lake Victoria as Polynucleobacter victoriensis comb. nov.</title>
        <authorList>
            <person name="Hahn M.W."/>
        </authorList>
    </citation>
    <scope>NUCLEOTIDE SEQUENCE [LARGE SCALE GENOMIC DNA]</scope>
    <source>
        <strain evidence="3 4">MWH-MoIso2</strain>
    </source>
</reference>
<dbReference type="AlphaFoldDB" id="A0A229FUB6"/>
<dbReference type="RefSeq" id="WP_089514573.1">
    <property type="nucleotide sequence ID" value="NZ_NJGG01000001.1"/>
</dbReference>
<dbReference type="InterPro" id="IPR007607">
    <property type="entry name" value="BacA/B"/>
</dbReference>
<evidence type="ECO:0000256" key="1">
    <source>
        <dbReference type="ARBA" id="ARBA00044755"/>
    </source>
</evidence>
<comment type="caution">
    <text evidence="3">The sequence shown here is derived from an EMBL/GenBank/DDBJ whole genome shotgun (WGS) entry which is preliminary data.</text>
</comment>
<evidence type="ECO:0000313" key="3">
    <source>
        <dbReference type="EMBL" id="OXL15534.1"/>
    </source>
</evidence>
<protein>
    <recommendedName>
        <fullName evidence="5">Cell shape determination protein CcmA</fullName>
    </recommendedName>
</protein>
<dbReference type="PANTHER" id="PTHR35024:SF4">
    <property type="entry name" value="POLYMER-FORMING CYTOSKELETAL PROTEIN"/>
    <property type="match status" value="1"/>
</dbReference>
<dbReference type="Proteomes" id="UP000215188">
    <property type="component" value="Unassembled WGS sequence"/>
</dbReference>
<keyword evidence="4" id="KW-1185">Reference proteome</keyword>
<dbReference type="EMBL" id="NJGG01000001">
    <property type="protein sequence ID" value="OXL15534.1"/>
    <property type="molecule type" value="Genomic_DNA"/>
</dbReference>
<sequence length="151" mass="16215">MFNRKTNQSDTDDNGIPMDNDDMNDSVDQGQEDQNTYTEQQQTRSVLPELTKPSVISEGFEFTGDVNFQGTLNVDGTLSGSINVQNLLIGSSGKVNGSIKATTIQVRGSFTGDAICQDLTIGGQANVNAKINYSSLTIQRGAMIQGELTKS</sequence>
<dbReference type="Pfam" id="PF04519">
    <property type="entry name" value="Bactofilin"/>
    <property type="match status" value="1"/>
</dbReference>
<evidence type="ECO:0000313" key="4">
    <source>
        <dbReference type="Proteomes" id="UP000215188"/>
    </source>
</evidence>
<feature type="compositionally biased region" description="Polar residues" evidence="2">
    <location>
        <begin position="26"/>
        <end position="45"/>
    </location>
</feature>
<evidence type="ECO:0008006" key="5">
    <source>
        <dbReference type="Google" id="ProtNLM"/>
    </source>
</evidence>
<comment type="similarity">
    <text evidence="1">Belongs to the bactofilin family.</text>
</comment>
<name>A0A229FUB6_9BURK</name>
<feature type="region of interest" description="Disordered" evidence="2">
    <location>
        <begin position="1"/>
        <end position="49"/>
    </location>
</feature>
<organism evidence="3 4">
    <name type="scientific">Polynucleobacter cosmopolitanus</name>
    <dbReference type="NCBI Taxonomy" id="351345"/>
    <lineage>
        <taxon>Bacteria</taxon>
        <taxon>Pseudomonadati</taxon>
        <taxon>Pseudomonadota</taxon>
        <taxon>Betaproteobacteria</taxon>
        <taxon>Burkholderiales</taxon>
        <taxon>Burkholderiaceae</taxon>
        <taxon>Polynucleobacter</taxon>
    </lineage>
</organism>
<gene>
    <name evidence="3" type="ORF">AOC33_00070</name>
</gene>
<evidence type="ECO:0000256" key="2">
    <source>
        <dbReference type="SAM" id="MobiDB-lite"/>
    </source>
</evidence>
<proteinExistence type="inferred from homology"/>